<name>A0A6P1M6S4_9BACT</name>
<evidence type="ECO:0000256" key="2">
    <source>
        <dbReference type="ARBA" id="ARBA00022552"/>
    </source>
</evidence>
<dbReference type="SUPFAM" id="SSF53790">
    <property type="entry name" value="Tetrapyrrole methylase"/>
    <property type="match status" value="1"/>
</dbReference>
<dbReference type="PANTHER" id="PTHR46111:SF1">
    <property type="entry name" value="RIBOSOMAL RNA SMALL SUBUNIT METHYLTRANSFERASE I"/>
    <property type="match status" value="1"/>
</dbReference>
<keyword evidence="1 6" id="KW-0963">Cytoplasm</keyword>
<evidence type="ECO:0000259" key="7">
    <source>
        <dbReference type="Pfam" id="PF00590"/>
    </source>
</evidence>
<dbReference type="NCBIfam" id="TIGR00096">
    <property type="entry name" value="16S rRNA (cytidine(1402)-2'-O)-methyltransferase"/>
    <property type="match status" value="1"/>
</dbReference>
<feature type="domain" description="Tetrapyrrole methylase" evidence="7">
    <location>
        <begin position="5"/>
        <end position="204"/>
    </location>
</feature>
<dbReference type="Gene3D" id="3.40.1010.10">
    <property type="entry name" value="Cobalt-precorrin-4 Transmethylase, Domain 1"/>
    <property type="match status" value="1"/>
</dbReference>
<dbReference type="FunFam" id="3.30.950.10:FF:000002">
    <property type="entry name" value="Ribosomal RNA small subunit methyltransferase I"/>
    <property type="match status" value="1"/>
</dbReference>
<evidence type="ECO:0000256" key="5">
    <source>
        <dbReference type="ARBA" id="ARBA00022691"/>
    </source>
</evidence>
<evidence type="ECO:0000313" key="9">
    <source>
        <dbReference type="Proteomes" id="UP000464954"/>
    </source>
</evidence>
<dbReference type="InterPro" id="IPR000878">
    <property type="entry name" value="4pyrrol_Mease"/>
</dbReference>
<keyword evidence="5 6" id="KW-0949">S-adenosyl-L-methionine</keyword>
<reference evidence="8 9" key="1">
    <citation type="submission" date="2020-01" db="EMBL/GenBank/DDBJ databases">
        <title>Ponticoccus aerotolerans gen. nov., sp. nov., an anaerobic bacterium and proposal of Ponticoccusceae fam. nov., Ponticoccusles ord. nov. and Ponticoccuse classis nov. in the phylum Kiritimatiellaeota.</title>
        <authorList>
            <person name="Zhou L.Y."/>
            <person name="Du Z.J."/>
        </authorList>
    </citation>
    <scope>NUCLEOTIDE SEQUENCE [LARGE SCALE GENOMIC DNA]</scope>
    <source>
        <strain evidence="8 9">S-5007</strain>
    </source>
</reference>
<evidence type="ECO:0000313" key="8">
    <source>
        <dbReference type="EMBL" id="QHI69557.1"/>
    </source>
</evidence>
<dbReference type="InterPro" id="IPR014776">
    <property type="entry name" value="4pyrrole_Mease_sub2"/>
</dbReference>
<sequence>MDAGLYIVGTPIGNLGDMTARGIETLKEASLILAEDTRQTRKLLTHFDIRTHCISCHKFNEAQRCEEILNRIRNGEVIAMVTDSGMPCISDPGSRIVAACRDAELMITSAPGPTAVTTALALSGFGGHGFLFAGFPARKSGARRKLLEQCAEVPVPVILYESPYRMLKLIDEIETVLGENRKVFVARELTKKFEELISGTAAEIRQRFSGRTVKGECVLIIEPAK</sequence>
<dbReference type="PANTHER" id="PTHR46111">
    <property type="entry name" value="RIBOSOMAL RNA SMALL SUBUNIT METHYLTRANSFERASE I"/>
    <property type="match status" value="1"/>
</dbReference>
<dbReference type="InterPro" id="IPR035996">
    <property type="entry name" value="4pyrrol_Methylase_sf"/>
</dbReference>
<keyword evidence="4 6" id="KW-0808">Transferase</keyword>
<protein>
    <recommendedName>
        <fullName evidence="6">Ribosomal RNA small subunit methyltransferase I</fullName>
        <ecNumber evidence="6">2.1.1.198</ecNumber>
    </recommendedName>
    <alternativeName>
        <fullName evidence="6">16S rRNA 2'-O-ribose C1402 methyltransferase</fullName>
    </alternativeName>
    <alternativeName>
        <fullName evidence="6">rRNA (cytidine-2'-O-)-methyltransferase RsmI</fullName>
    </alternativeName>
</protein>
<comment type="function">
    <text evidence="6">Catalyzes the 2'-O-methylation of the ribose of cytidine 1402 (C1402) in 16S rRNA.</text>
</comment>
<dbReference type="RefSeq" id="WP_160628739.1">
    <property type="nucleotide sequence ID" value="NZ_CP047593.1"/>
</dbReference>
<evidence type="ECO:0000256" key="4">
    <source>
        <dbReference type="ARBA" id="ARBA00022679"/>
    </source>
</evidence>
<dbReference type="Pfam" id="PF00590">
    <property type="entry name" value="TP_methylase"/>
    <property type="match status" value="1"/>
</dbReference>
<dbReference type="InterPro" id="IPR008189">
    <property type="entry name" value="rRNA_ssu_MeTfrase_I"/>
</dbReference>
<evidence type="ECO:0000256" key="6">
    <source>
        <dbReference type="HAMAP-Rule" id="MF_01877"/>
    </source>
</evidence>
<comment type="catalytic activity">
    <reaction evidence="6">
        <text>cytidine(1402) in 16S rRNA + S-adenosyl-L-methionine = 2'-O-methylcytidine(1402) in 16S rRNA + S-adenosyl-L-homocysteine + H(+)</text>
        <dbReference type="Rhea" id="RHEA:42924"/>
        <dbReference type="Rhea" id="RHEA-COMP:10285"/>
        <dbReference type="Rhea" id="RHEA-COMP:10286"/>
        <dbReference type="ChEBI" id="CHEBI:15378"/>
        <dbReference type="ChEBI" id="CHEBI:57856"/>
        <dbReference type="ChEBI" id="CHEBI:59789"/>
        <dbReference type="ChEBI" id="CHEBI:74495"/>
        <dbReference type="ChEBI" id="CHEBI:82748"/>
        <dbReference type="EC" id="2.1.1.198"/>
    </reaction>
</comment>
<keyword evidence="3 6" id="KW-0489">Methyltransferase</keyword>
<dbReference type="PIRSF" id="PIRSF005917">
    <property type="entry name" value="MTase_YraL"/>
    <property type="match status" value="1"/>
</dbReference>
<evidence type="ECO:0000256" key="1">
    <source>
        <dbReference type="ARBA" id="ARBA00022490"/>
    </source>
</evidence>
<dbReference type="EMBL" id="CP047593">
    <property type="protein sequence ID" value="QHI69557.1"/>
    <property type="molecule type" value="Genomic_DNA"/>
</dbReference>
<comment type="similarity">
    <text evidence="6">Belongs to the methyltransferase superfamily. RsmI family.</text>
</comment>
<gene>
    <name evidence="6 8" type="primary">rsmI</name>
    <name evidence="8" type="ORF">GT409_08835</name>
</gene>
<dbReference type="AlphaFoldDB" id="A0A6P1M6S4"/>
<proteinExistence type="inferred from homology"/>
<dbReference type="HAMAP" id="MF_01877">
    <property type="entry name" value="16SrRNA_methyltr_I"/>
    <property type="match status" value="1"/>
</dbReference>
<evidence type="ECO:0000256" key="3">
    <source>
        <dbReference type="ARBA" id="ARBA00022603"/>
    </source>
</evidence>
<dbReference type="Gene3D" id="3.30.950.10">
    <property type="entry name" value="Methyltransferase, Cobalt-precorrin-4 Transmethylase, Domain 2"/>
    <property type="match status" value="1"/>
</dbReference>
<keyword evidence="2 6" id="KW-0698">rRNA processing</keyword>
<comment type="subcellular location">
    <subcellularLocation>
        <location evidence="6">Cytoplasm</location>
    </subcellularLocation>
</comment>
<dbReference type="Proteomes" id="UP000464954">
    <property type="component" value="Chromosome"/>
</dbReference>
<dbReference type="CDD" id="cd11648">
    <property type="entry name" value="RsmI"/>
    <property type="match status" value="1"/>
</dbReference>
<dbReference type="GO" id="GO:0070677">
    <property type="term" value="F:rRNA (cytosine-2'-O-)-methyltransferase activity"/>
    <property type="evidence" value="ECO:0007669"/>
    <property type="project" value="UniProtKB-UniRule"/>
</dbReference>
<dbReference type="InterPro" id="IPR014777">
    <property type="entry name" value="4pyrrole_Mease_sub1"/>
</dbReference>
<dbReference type="GO" id="GO:0005737">
    <property type="term" value="C:cytoplasm"/>
    <property type="evidence" value="ECO:0007669"/>
    <property type="project" value="UniProtKB-SubCell"/>
</dbReference>
<keyword evidence="9" id="KW-1185">Reference proteome</keyword>
<accession>A0A6P1M6S4</accession>
<organism evidence="8 9">
    <name type="scientific">Tichowtungia aerotolerans</name>
    <dbReference type="NCBI Taxonomy" id="2697043"/>
    <lineage>
        <taxon>Bacteria</taxon>
        <taxon>Pseudomonadati</taxon>
        <taxon>Kiritimatiellota</taxon>
        <taxon>Tichowtungiia</taxon>
        <taxon>Tichowtungiales</taxon>
        <taxon>Tichowtungiaceae</taxon>
        <taxon>Tichowtungia</taxon>
    </lineage>
</organism>
<dbReference type="KEGG" id="taer:GT409_08835"/>
<dbReference type="EC" id="2.1.1.198" evidence="6"/>